<dbReference type="Gene3D" id="3.90.226.10">
    <property type="entry name" value="2-enoyl-CoA Hydratase, Chain A, domain 1"/>
    <property type="match status" value="1"/>
</dbReference>
<dbReference type="EMBL" id="CGIH01000053">
    <property type="protein sequence ID" value="CFY11479.1"/>
    <property type="molecule type" value="Genomic_DNA"/>
</dbReference>
<dbReference type="InterPro" id="IPR001753">
    <property type="entry name" value="Enoyl-CoA_hydra/iso"/>
</dbReference>
<proteinExistence type="inferred from homology"/>
<reference evidence="2 3" key="1">
    <citation type="submission" date="2015-03" db="EMBL/GenBank/DDBJ databases">
        <authorList>
            <person name="Murphy D."/>
        </authorList>
    </citation>
    <scope>NUCLEOTIDE SEQUENCE [LARGE SCALE GENOMIC DNA]</scope>
    <source>
        <strain evidence="2 3">OL-4</strain>
    </source>
</reference>
<dbReference type="OrthoDB" id="9775794at2"/>
<dbReference type="Pfam" id="PF00378">
    <property type="entry name" value="ECH_1"/>
    <property type="match status" value="1"/>
</dbReference>
<comment type="similarity">
    <text evidence="1">Belongs to the enoyl-CoA hydratase/isomerase family.</text>
</comment>
<evidence type="ECO:0000313" key="3">
    <source>
        <dbReference type="Proteomes" id="UP000045545"/>
    </source>
</evidence>
<dbReference type="GO" id="GO:0003824">
    <property type="term" value="F:catalytic activity"/>
    <property type="evidence" value="ECO:0007669"/>
    <property type="project" value="UniProtKB-ARBA"/>
</dbReference>
<protein>
    <submittedName>
        <fullName evidence="2">Crotonase superfamily</fullName>
    </submittedName>
</protein>
<dbReference type="CDD" id="cd06558">
    <property type="entry name" value="crotonase-like"/>
    <property type="match status" value="1"/>
</dbReference>
<gene>
    <name evidence="2" type="ORF">2789</name>
</gene>
<dbReference type="RefSeq" id="WP_046500128.1">
    <property type="nucleotide sequence ID" value="NZ_CGIH01000053.1"/>
</dbReference>
<dbReference type="STRING" id="690567.2789"/>
<accession>A0A0E4GDK9</accession>
<organism evidence="2 3">
    <name type="scientific">Syntrophomonas zehnderi OL-4</name>
    <dbReference type="NCBI Taxonomy" id="690567"/>
    <lineage>
        <taxon>Bacteria</taxon>
        <taxon>Bacillati</taxon>
        <taxon>Bacillota</taxon>
        <taxon>Clostridia</taxon>
        <taxon>Eubacteriales</taxon>
        <taxon>Syntrophomonadaceae</taxon>
        <taxon>Syntrophomonas</taxon>
    </lineage>
</organism>
<dbReference type="InterPro" id="IPR029045">
    <property type="entry name" value="ClpP/crotonase-like_dom_sf"/>
</dbReference>
<dbReference type="PANTHER" id="PTHR43684">
    <property type="match status" value="1"/>
</dbReference>
<evidence type="ECO:0000256" key="1">
    <source>
        <dbReference type="ARBA" id="ARBA00005254"/>
    </source>
</evidence>
<name>A0A0E4GDK9_9FIRM</name>
<dbReference type="Gene3D" id="1.10.12.10">
    <property type="entry name" value="Lyase 2-enoyl-coa Hydratase, Chain A, domain 2"/>
    <property type="match status" value="1"/>
</dbReference>
<keyword evidence="3" id="KW-1185">Reference proteome</keyword>
<evidence type="ECO:0000313" key="2">
    <source>
        <dbReference type="EMBL" id="CFY11479.1"/>
    </source>
</evidence>
<dbReference type="InterPro" id="IPR014748">
    <property type="entry name" value="Enoyl-CoA_hydra_C"/>
</dbReference>
<dbReference type="SUPFAM" id="SSF52096">
    <property type="entry name" value="ClpP/crotonase"/>
    <property type="match status" value="1"/>
</dbReference>
<dbReference type="PANTHER" id="PTHR43684:SF4">
    <property type="entry name" value="ENOYL-COA HYDRATASE_ISOMERASE FAMILY PROTEIN (AFU_ORTHOLOGUE AFUA_1G01890)"/>
    <property type="match status" value="1"/>
</dbReference>
<sequence>MKWETVNLDIMENGVAILTFNRPEFLNSVNWQFCQDVPAACRVVSSRDDIKVLIITGAGAGWSSGGDIATLFGMQDPVDAKETYDFSTGIVNAIYELEKPVIAAVNGAVAGASLASCMACDLIVASEKARFAFSFIQIGFCPDSGTSYFLTQKLGYHKAAEILWFGKMLKADEAYQLGLVNQVVSPENLLEETIKMAEKLAKAPLLAIGLDKKLLRAALKNDFYQQAELEAMYQVLTWSSEDFKEGCAAFQEKRAPVFKGR</sequence>
<dbReference type="InterPro" id="IPR051053">
    <property type="entry name" value="ECH/Chromodomain_protein"/>
</dbReference>
<dbReference type="AlphaFoldDB" id="A0A0E4GDK9"/>
<dbReference type="Proteomes" id="UP000045545">
    <property type="component" value="Unassembled WGS sequence"/>
</dbReference>